<evidence type="ECO:0000256" key="1">
    <source>
        <dbReference type="ARBA" id="ARBA00009477"/>
    </source>
</evidence>
<dbReference type="Proteomes" id="UP001500454">
    <property type="component" value="Unassembled WGS sequence"/>
</dbReference>
<dbReference type="InterPro" id="IPR058625">
    <property type="entry name" value="MdtA-like_BSH"/>
</dbReference>
<dbReference type="Pfam" id="PF25876">
    <property type="entry name" value="HH_MFP_RND"/>
    <property type="match status" value="1"/>
</dbReference>
<evidence type="ECO:0000259" key="5">
    <source>
        <dbReference type="Pfam" id="PF25944"/>
    </source>
</evidence>
<dbReference type="SUPFAM" id="SSF111369">
    <property type="entry name" value="HlyD-like secretion proteins"/>
    <property type="match status" value="1"/>
</dbReference>
<dbReference type="NCBIfam" id="TIGR01730">
    <property type="entry name" value="RND_mfp"/>
    <property type="match status" value="1"/>
</dbReference>
<evidence type="ECO:0000256" key="2">
    <source>
        <dbReference type="SAM" id="MobiDB-lite"/>
    </source>
</evidence>
<feature type="region of interest" description="Disordered" evidence="2">
    <location>
        <begin position="363"/>
        <end position="392"/>
    </location>
</feature>
<protein>
    <submittedName>
        <fullName evidence="7">Efflux RND transporter periplasmic adaptor subunit</fullName>
    </submittedName>
</protein>
<dbReference type="EMBL" id="BAABHA010000001">
    <property type="protein sequence ID" value="GAA4371933.1"/>
    <property type="molecule type" value="Genomic_DNA"/>
</dbReference>
<dbReference type="RefSeq" id="WP_345220363.1">
    <property type="nucleotide sequence ID" value="NZ_BAABHA010000001.1"/>
</dbReference>
<evidence type="ECO:0000259" key="3">
    <source>
        <dbReference type="Pfam" id="PF25876"/>
    </source>
</evidence>
<gene>
    <name evidence="7" type="ORF">GCM10023186_00890</name>
</gene>
<dbReference type="Gene3D" id="2.40.420.20">
    <property type="match status" value="1"/>
</dbReference>
<evidence type="ECO:0000313" key="7">
    <source>
        <dbReference type="EMBL" id="GAA4371933.1"/>
    </source>
</evidence>
<dbReference type="InterPro" id="IPR058624">
    <property type="entry name" value="MdtA-like_HH"/>
</dbReference>
<dbReference type="InterPro" id="IPR006143">
    <property type="entry name" value="RND_pump_MFP"/>
</dbReference>
<sequence>MTALKGAVLVVLLSLLTACGDKEKDGEKDKESAPTPVTLVQARKAEAVYYDEYPASVVALNTVELRTQVPGFVTGIFFKEGEVVPKGKVLYEIDRRKYLAAVRDARAGLLSAKAELQNATVNVERYQRLAAQDAIARQILDNAITTQATARAQVEVARAAVATAQTDLDYSLVKAPFTGRIGISQVKLGSQISAGSTLLNTISSEDPVGVDFVINEKELSRYAALQQEQRGISSDSTLRLMLPGGKPYAAGGKILAIDRGVNQQTGTVQVRVQFTNPMRVLKDGMSTVLRVLNEESGVRVVVPNKSILDQMGESFVFVVKDTVALQRKVELGPRLRDDIVVLKGLKEGEKIVAEGLQQLRDSSVVTLGKPKQGGSEGKAGGKAGGKKGEAKS</sequence>
<dbReference type="Gene3D" id="2.40.50.100">
    <property type="match status" value="1"/>
</dbReference>
<dbReference type="Pfam" id="PF25989">
    <property type="entry name" value="YknX_C"/>
    <property type="match status" value="1"/>
</dbReference>
<comment type="similarity">
    <text evidence="1">Belongs to the membrane fusion protein (MFP) (TC 8.A.1) family.</text>
</comment>
<dbReference type="Gene3D" id="1.10.287.470">
    <property type="entry name" value="Helix hairpin bin"/>
    <property type="match status" value="1"/>
</dbReference>
<dbReference type="Pfam" id="PF25944">
    <property type="entry name" value="Beta-barrel_RND"/>
    <property type="match status" value="1"/>
</dbReference>
<feature type="domain" description="Multidrug resistance protein MdtA-like beta-barrel" evidence="5">
    <location>
        <begin position="207"/>
        <end position="290"/>
    </location>
</feature>
<keyword evidence="8" id="KW-1185">Reference proteome</keyword>
<organism evidence="7 8">
    <name type="scientific">Hymenobacter koreensis</name>
    <dbReference type="NCBI Taxonomy" id="1084523"/>
    <lineage>
        <taxon>Bacteria</taxon>
        <taxon>Pseudomonadati</taxon>
        <taxon>Bacteroidota</taxon>
        <taxon>Cytophagia</taxon>
        <taxon>Cytophagales</taxon>
        <taxon>Hymenobacteraceae</taxon>
        <taxon>Hymenobacter</taxon>
    </lineage>
</organism>
<dbReference type="InterPro" id="IPR058637">
    <property type="entry name" value="YknX-like_C"/>
</dbReference>
<dbReference type="PROSITE" id="PS51257">
    <property type="entry name" value="PROKAR_LIPOPROTEIN"/>
    <property type="match status" value="1"/>
</dbReference>
<dbReference type="PANTHER" id="PTHR30158">
    <property type="entry name" value="ACRA/E-RELATED COMPONENT OF DRUG EFFLUX TRANSPORTER"/>
    <property type="match status" value="1"/>
</dbReference>
<evidence type="ECO:0000259" key="4">
    <source>
        <dbReference type="Pfam" id="PF25917"/>
    </source>
</evidence>
<feature type="compositionally biased region" description="Gly residues" evidence="2">
    <location>
        <begin position="374"/>
        <end position="383"/>
    </location>
</feature>
<feature type="domain" description="YknX-like C-terminal permuted SH3-like" evidence="6">
    <location>
        <begin position="300"/>
        <end position="366"/>
    </location>
</feature>
<dbReference type="Gene3D" id="2.40.30.170">
    <property type="match status" value="1"/>
</dbReference>
<feature type="domain" description="Multidrug resistance protein MdtA-like alpha-helical hairpin" evidence="3">
    <location>
        <begin position="103"/>
        <end position="171"/>
    </location>
</feature>
<dbReference type="Pfam" id="PF25917">
    <property type="entry name" value="BSH_RND"/>
    <property type="match status" value="1"/>
</dbReference>
<dbReference type="InterPro" id="IPR058626">
    <property type="entry name" value="MdtA-like_b-barrel"/>
</dbReference>
<proteinExistence type="inferred from homology"/>
<name>A0ABP8ITB3_9BACT</name>
<evidence type="ECO:0000259" key="6">
    <source>
        <dbReference type="Pfam" id="PF25989"/>
    </source>
</evidence>
<accession>A0ABP8ITB3</accession>
<evidence type="ECO:0000313" key="8">
    <source>
        <dbReference type="Proteomes" id="UP001500454"/>
    </source>
</evidence>
<feature type="domain" description="Multidrug resistance protein MdtA-like barrel-sandwich hybrid" evidence="4">
    <location>
        <begin position="61"/>
        <end position="199"/>
    </location>
</feature>
<comment type="caution">
    <text evidence="7">The sequence shown here is derived from an EMBL/GenBank/DDBJ whole genome shotgun (WGS) entry which is preliminary data.</text>
</comment>
<reference evidence="8" key="1">
    <citation type="journal article" date="2019" name="Int. J. Syst. Evol. Microbiol.">
        <title>The Global Catalogue of Microorganisms (GCM) 10K type strain sequencing project: providing services to taxonomists for standard genome sequencing and annotation.</title>
        <authorList>
            <consortium name="The Broad Institute Genomics Platform"/>
            <consortium name="The Broad Institute Genome Sequencing Center for Infectious Disease"/>
            <person name="Wu L."/>
            <person name="Ma J."/>
        </authorList>
    </citation>
    <scope>NUCLEOTIDE SEQUENCE [LARGE SCALE GENOMIC DNA]</scope>
    <source>
        <strain evidence="8">JCM 17924</strain>
    </source>
</reference>